<name>A0A0F9UP86_9ZZZZ</name>
<evidence type="ECO:0000313" key="1">
    <source>
        <dbReference type="EMBL" id="KKN94900.1"/>
    </source>
</evidence>
<accession>A0A0F9UP86</accession>
<protein>
    <recommendedName>
        <fullName evidence="2">Pilin assembly protein</fullName>
    </recommendedName>
</protein>
<dbReference type="EMBL" id="LAZR01000074">
    <property type="protein sequence ID" value="KKN94900.1"/>
    <property type="molecule type" value="Genomic_DNA"/>
</dbReference>
<dbReference type="AlphaFoldDB" id="A0A0F9UP86"/>
<gene>
    <name evidence="1" type="ORF">LCGC14_0182270</name>
</gene>
<evidence type="ECO:0008006" key="2">
    <source>
        <dbReference type="Google" id="ProtNLM"/>
    </source>
</evidence>
<reference evidence="1" key="1">
    <citation type="journal article" date="2015" name="Nature">
        <title>Complex archaea that bridge the gap between prokaryotes and eukaryotes.</title>
        <authorList>
            <person name="Spang A."/>
            <person name="Saw J.H."/>
            <person name="Jorgensen S.L."/>
            <person name="Zaremba-Niedzwiedzka K."/>
            <person name="Martijn J."/>
            <person name="Lind A.E."/>
            <person name="van Eijk R."/>
            <person name="Schleper C."/>
            <person name="Guy L."/>
            <person name="Ettema T.J."/>
        </authorList>
    </citation>
    <scope>NUCLEOTIDE SEQUENCE</scope>
</reference>
<proteinExistence type="predicted"/>
<organism evidence="1">
    <name type="scientific">marine sediment metagenome</name>
    <dbReference type="NCBI Taxonomy" id="412755"/>
    <lineage>
        <taxon>unclassified sequences</taxon>
        <taxon>metagenomes</taxon>
        <taxon>ecological metagenomes</taxon>
    </lineage>
</organism>
<sequence length="114" mass="13233">MKIRELTQNWEQTAKGRITRNSYEVKLCLEDAARLAALNEMYPKRRIEDLITDLLSSALEELEASLPYEAGTEVIARDEMGDPLYKDEGETPRYLALSRKHLQELIDQQQEVQH</sequence>
<comment type="caution">
    <text evidence="1">The sequence shown here is derived from an EMBL/GenBank/DDBJ whole genome shotgun (WGS) entry which is preliminary data.</text>
</comment>